<evidence type="ECO:0000313" key="1">
    <source>
        <dbReference type="EMBL" id="AHL67594.1"/>
    </source>
</evidence>
<dbReference type="Proteomes" id="UP000110868">
    <property type="component" value="Segment"/>
</dbReference>
<dbReference type="OrthoDB" id="18222at10239"/>
<name>W8QF49_9VIRU</name>
<sequence>MEIVNTVLSRGIITRESALRVFEHIFGNEGSKELDLSELHCMFYPEEFNNFRNLPKITKKSNCKLLFIHNHIKYFLYKDMPGTTFNDIVIPGNLIGGNLGGGNLRIEYIVDVYVNVLLRPLFELRDCDNLDEALMCWSLNNRFSEADSNNANVAKTIQSRQHELSTFQKQILFPEKTGTTIFKKQLDRLLNHKYIHLLVPSKFIIKIKTMHKAKHVSEITVCKFLDIVTNIHVYFKKKVKRYHERNIKGVKREDLDFPIELYGRVAVEGESKLSLHFAPFEGCVHYKSTAILNNMRWFFNTRYNSKEVFGLDGEFGRGLCGYGQTFHKYVDMILFLVSNPNTYKHCELVVLDPIPSEFIFKKSVS</sequence>
<evidence type="ECO:0000313" key="2">
    <source>
        <dbReference type="Proteomes" id="UP000110868"/>
    </source>
</evidence>
<keyword evidence="2" id="KW-1185">Reference proteome</keyword>
<dbReference type="RefSeq" id="YP_009021178.1">
    <property type="nucleotide sequence ID" value="NC_023848.1"/>
</dbReference>
<accession>W8QF49</accession>
<dbReference type="KEGG" id="vg:18938262"/>
<reference evidence="1 2" key="1">
    <citation type="submission" date="2013-12" db="EMBL/GenBank/DDBJ databases">
        <authorList>
            <person name="Tong Y."/>
            <person name="Zhang J."/>
            <person name="Huang Y."/>
            <person name="Li S."/>
            <person name="Pei G."/>
            <person name="Zhang Z."/>
            <person name="Mi Z."/>
            <person name="An X."/>
        </authorList>
    </citation>
    <scope>NUCLEOTIDE SEQUENCE [LARGE SCALE GENOMIC DNA]</scope>
    <source>
        <strain evidence="1">AMIV</strain>
    </source>
</reference>
<gene>
    <name evidence="1" type="ORF">AMIV_101</name>
</gene>
<protein>
    <submittedName>
        <fullName evidence="1">Uncharacterized protein</fullName>
    </submittedName>
</protein>
<dbReference type="EMBL" id="KF938901">
    <property type="protein sequence ID" value="AHL67594.1"/>
    <property type="molecule type" value="Genomic_DNA"/>
</dbReference>
<organism evidence="1 2">
    <name type="scientific">Chloriridovirus anopheles1</name>
    <dbReference type="NCBI Taxonomy" id="1465751"/>
    <lineage>
        <taxon>Viruses</taxon>
        <taxon>Varidnaviria</taxon>
        <taxon>Bamfordvirae</taxon>
        <taxon>Nucleocytoviricota</taxon>
        <taxon>Megaviricetes</taxon>
        <taxon>Pimascovirales</taxon>
        <taxon>Pimascovirales incertae sedis</taxon>
        <taxon>Iridoviridae</taxon>
        <taxon>Betairidovirinae</taxon>
        <taxon>Chloriridovirus</taxon>
    </lineage>
</organism>
<proteinExistence type="predicted"/>
<dbReference type="GeneID" id="18938262"/>